<proteinExistence type="inferred from homology"/>
<dbReference type="PANTHER" id="PTHR11559">
    <property type="entry name" value="CARBOXYLESTERASE"/>
    <property type="match status" value="1"/>
</dbReference>
<dbReference type="Pfam" id="PF00135">
    <property type="entry name" value="COesterase"/>
    <property type="match status" value="1"/>
</dbReference>
<protein>
    <recommendedName>
        <fullName evidence="3">Carboxylic ester hydrolase</fullName>
        <ecNumber evidence="3">3.1.1.-</ecNumber>
    </recommendedName>
</protein>
<dbReference type="RefSeq" id="WP_160096631.1">
    <property type="nucleotide sequence ID" value="NZ_FWXV01000003.1"/>
</dbReference>
<dbReference type="SUPFAM" id="SSF53474">
    <property type="entry name" value="alpha/beta-Hydrolases"/>
    <property type="match status" value="1"/>
</dbReference>
<evidence type="ECO:0000313" key="5">
    <source>
        <dbReference type="EMBL" id="SMD09449.1"/>
    </source>
</evidence>
<dbReference type="EC" id="3.1.1.-" evidence="3"/>
<dbReference type="InterPro" id="IPR050309">
    <property type="entry name" value="Type-B_Carboxylest/Lipase"/>
</dbReference>
<sequence length="499" mass="52793">MTLRTLTILAALAVGLSGGTAVASEVDTRVRTSDGWLQGTATADYRSFQGIPYAAPPVGDLRFRAPRPAQPWQGVRDATKPGQRCTQSDGVAVVGGEDCLFLNVTTPRAVSGRLPVLVFVHGGGLVTGLGSAWNPQRMVGHDAVVVTLNYRLGAFGFLHHPSLHDPYAGNFGLADQQAALRWVRQNIAAFGGDSRNVTLWGQSGGGVSVCSQLAAPGARGLFDKAIVQSAPCGNSVLDRATATERGLDFAAFAGCASEDCLRNAPAERLVRHSDRAQTFRVHRHASDKPWMPVAGTPSLPLQPLTALRLGIAADVPLLHGGTKHEMRAHVAASYGPDVDYPTVVQDMFGQDASRILAAYPASDYATPGLALATALTDYGAMVGACSQLPALDAATRGAPVYAFEFAQPSIRSLPGFPPSAAHGADMDYLLDFQPPSFTPEQQAFAERMIGHWVAFAKTGDPQWPAYQRGTSTAQSLAIAATGPVDLATEHRCGFWRSVR</sequence>
<dbReference type="GO" id="GO:0016787">
    <property type="term" value="F:hydrolase activity"/>
    <property type="evidence" value="ECO:0007669"/>
    <property type="project" value="UniProtKB-KW"/>
</dbReference>
<reference evidence="5 6" key="1">
    <citation type="submission" date="2017-04" db="EMBL/GenBank/DDBJ databases">
        <authorList>
            <person name="Afonso C.L."/>
            <person name="Miller P.J."/>
            <person name="Scott M.A."/>
            <person name="Spackman E."/>
            <person name="Goraichik I."/>
            <person name="Dimitrov K.M."/>
            <person name="Suarez D.L."/>
            <person name="Swayne D.E."/>
        </authorList>
    </citation>
    <scope>NUCLEOTIDE SEQUENCE [LARGE SCALE GENOMIC DNA]</scope>
    <source>
        <strain evidence="5 6">DSM 43828</strain>
    </source>
</reference>
<dbReference type="InterPro" id="IPR002018">
    <property type="entry name" value="CarbesteraseB"/>
</dbReference>
<organism evidence="5 6">
    <name type="scientific">Kibdelosporangium aridum</name>
    <dbReference type="NCBI Taxonomy" id="2030"/>
    <lineage>
        <taxon>Bacteria</taxon>
        <taxon>Bacillati</taxon>
        <taxon>Actinomycetota</taxon>
        <taxon>Actinomycetes</taxon>
        <taxon>Pseudonocardiales</taxon>
        <taxon>Pseudonocardiaceae</taxon>
        <taxon>Kibdelosporangium</taxon>
    </lineage>
</organism>
<evidence type="ECO:0000259" key="4">
    <source>
        <dbReference type="Pfam" id="PF00135"/>
    </source>
</evidence>
<accession>A0A1W2EIB3</accession>
<dbReference type="Proteomes" id="UP000192674">
    <property type="component" value="Unassembled WGS sequence"/>
</dbReference>
<gene>
    <name evidence="5" type="ORF">SAMN05661093_04435</name>
</gene>
<evidence type="ECO:0000256" key="1">
    <source>
        <dbReference type="ARBA" id="ARBA00005964"/>
    </source>
</evidence>
<keyword evidence="6" id="KW-1185">Reference proteome</keyword>
<dbReference type="InterPro" id="IPR019826">
    <property type="entry name" value="Carboxylesterase_B_AS"/>
</dbReference>
<keyword evidence="2 3" id="KW-0378">Hydrolase</keyword>
<evidence type="ECO:0000313" key="6">
    <source>
        <dbReference type="Proteomes" id="UP000192674"/>
    </source>
</evidence>
<evidence type="ECO:0000256" key="3">
    <source>
        <dbReference type="RuleBase" id="RU361235"/>
    </source>
</evidence>
<dbReference type="AlphaFoldDB" id="A0A1W2EIB3"/>
<dbReference type="PROSITE" id="PS00122">
    <property type="entry name" value="CARBOXYLESTERASE_B_1"/>
    <property type="match status" value="1"/>
</dbReference>
<evidence type="ECO:0000256" key="2">
    <source>
        <dbReference type="ARBA" id="ARBA00022801"/>
    </source>
</evidence>
<feature type="chain" id="PRO_5011827832" description="Carboxylic ester hydrolase" evidence="3">
    <location>
        <begin position="24"/>
        <end position="499"/>
    </location>
</feature>
<dbReference type="Gene3D" id="3.40.50.1820">
    <property type="entry name" value="alpha/beta hydrolase"/>
    <property type="match status" value="1"/>
</dbReference>
<keyword evidence="3" id="KW-0732">Signal</keyword>
<feature type="signal peptide" evidence="3">
    <location>
        <begin position="1"/>
        <end position="23"/>
    </location>
</feature>
<feature type="domain" description="Carboxylesterase type B" evidence="4">
    <location>
        <begin position="28"/>
        <end position="495"/>
    </location>
</feature>
<dbReference type="OrthoDB" id="4308422at2"/>
<dbReference type="EMBL" id="FWXV01000003">
    <property type="protein sequence ID" value="SMD09449.1"/>
    <property type="molecule type" value="Genomic_DNA"/>
</dbReference>
<name>A0A1W2EIB3_KIBAR</name>
<comment type="similarity">
    <text evidence="1 3">Belongs to the type-B carboxylesterase/lipase family.</text>
</comment>
<dbReference type="InterPro" id="IPR029058">
    <property type="entry name" value="AB_hydrolase_fold"/>
</dbReference>